<dbReference type="EMBL" id="KZ308786">
    <property type="protein sequence ID" value="KAG8234165.1"/>
    <property type="molecule type" value="Genomic_DNA"/>
</dbReference>
<sequence length="94" mass="10159">MGNSAHSRMSKEGSDGSPKSLRQKSLSCAESTEEPKAANDATAAAENGPKSKSVVMELNVKPEPLTEEQMGLLQENWKELEDNIAKVGVITFIR</sequence>
<evidence type="ECO:0000313" key="3">
    <source>
        <dbReference type="Proteomes" id="UP000792457"/>
    </source>
</evidence>
<keyword evidence="3" id="KW-1185">Reference proteome</keyword>
<reference evidence="2" key="2">
    <citation type="submission" date="2017-10" db="EMBL/GenBank/DDBJ databases">
        <title>Ladona fulva Genome sequencing and assembly.</title>
        <authorList>
            <person name="Murali S."/>
            <person name="Richards S."/>
            <person name="Bandaranaike D."/>
            <person name="Bellair M."/>
            <person name="Blankenburg K."/>
            <person name="Chao H."/>
            <person name="Dinh H."/>
            <person name="Doddapaneni H."/>
            <person name="Dugan-Rocha S."/>
            <person name="Elkadiri S."/>
            <person name="Gnanaolivu R."/>
            <person name="Hernandez B."/>
            <person name="Skinner E."/>
            <person name="Javaid M."/>
            <person name="Lee S."/>
            <person name="Li M."/>
            <person name="Ming W."/>
            <person name="Munidasa M."/>
            <person name="Muniz J."/>
            <person name="Nguyen L."/>
            <person name="Hughes D."/>
            <person name="Osuji N."/>
            <person name="Pu L.-L."/>
            <person name="Puazo M."/>
            <person name="Qu C."/>
            <person name="Quiroz J."/>
            <person name="Raj R."/>
            <person name="Weissenberger G."/>
            <person name="Xin Y."/>
            <person name="Zou X."/>
            <person name="Han Y."/>
            <person name="Worley K."/>
            <person name="Muzny D."/>
            <person name="Gibbs R."/>
        </authorList>
    </citation>
    <scope>NUCLEOTIDE SEQUENCE</scope>
    <source>
        <strain evidence="2">Sampled in the wild</strain>
    </source>
</reference>
<feature type="region of interest" description="Disordered" evidence="1">
    <location>
        <begin position="1"/>
        <end position="54"/>
    </location>
</feature>
<gene>
    <name evidence="2" type="ORF">J437_LFUL010948</name>
</gene>
<accession>A0A8K0KI90</accession>
<dbReference type="Proteomes" id="UP000792457">
    <property type="component" value="Unassembled WGS sequence"/>
</dbReference>
<reference evidence="2" key="1">
    <citation type="submission" date="2013-04" db="EMBL/GenBank/DDBJ databases">
        <authorList>
            <person name="Qu J."/>
            <person name="Murali S.C."/>
            <person name="Bandaranaike D."/>
            <person name="Bellair M."/>
            <person name="Blankenburg K."/>
            <person name="Chao H."/>
            <person name="Dinh H."/>
            <person name="Doddapaneni H."/>
            <person name="Downs B."/>
            <person name="Dugan-Rocha S."/>
            <person name="Elkadiri S."/>
            <person name="Gnanaolivu R.D."/>
            <person name="Hernandez B."/>
            <person name="Javaid M."/>
            <person name="Jayaseelan J.C."/>
            <person name="Lee S."/>
            <person name="Li M."/>
            <person name="Ming W."/>
            <person name="Munidasa M."/>
            <person name="Muniz J."/>
            <person name="Nguyen L."/>
            <person name="Ongeri F."/>
            <person name="Osuji N."/>
            <person name="Pu L.-L."/>
            <person name="Puazo M."/>
            <person name="Qu C."/>
            <person name="Quiroz J."/>
            <person name="Raj R."/>
            <person name="Weissenberger G."/>
            <person name="Xin Y."/>
            <person name="Zou X."/>
            <person name="Han Y."/>
            <person name="Richards S."/>
            <person name="Worley K."/>
            <person name="Muzny D."/>
            <person name="Gibbs R."/>
        </authorList>
    </citation>
    <scope>NUCLEOTIDE SEQUENCE</scope>
    <source>
        <strain evidence="2">Sampled in the wild</strain>
    </source>
</reference>
<dbReference type="AlphaFoldDB" id="A0A8K0KI90"/>
<comment type="caution">
    <text evidence="2">The sequence shown here is derived from an EMBL/GenBank/DDBJ whole genome shotgun (WGS) entry which is preliminary data.</text>
</comment>
<evidence type="ECO:0000256" key="1">
    <source>
        <dbReference type="SAM" id="MobiDB-lite"/>
    </source>
</evidence>
<organism evidence="2 3">
    <name type="scientific">Ladona fulva</name>
    <name type="common">Scarce chaser dragonfly</name>
    <name type="synonym">Libellula fulva</name>
    <dbReference type="NCBI Taxonomy" id="123851"/>
    <lineage>
        <taxon>Eukaryota</taxon>
        <taxon>Metazoa</taxon>
        <taxon>Ecdysozoa</taxon>
        <taxon>Arthropoda</taxon>
        <taxon>Hexapoda</taxon>
        <taxon>Insecta</taxon>
        <taxon>Pterygota</taxon>
        <taxon>Palaeoptera</taxon>
        <taxon>Odonata</taxon>
        <taxon>Epiprocta</taxon>
        <taxon>Anisoptera</taxon>
        <taxon>Libelluloidea</taxon>
        <taxon>Libellulidae</taxon>
        <taxon>Ladona</taxon>
    </lineage>
</organism>
<protein>
    <submittedName>
        <fullName evidence="2">Uncharacterized protein</fullName>
    </submittedName>
</protein>
<evidence type="ECO:0000313" key="2">
    <source>
        <dbReference type="EMBL" id="KAG8234165.1"/>
    </source>
</evidence>
<name>A0A8K0KI90_LADFU</name>
<proteinExistence type="predicted"/>
<dbReference type="OrthoDB" id="436496at2759"/>